<comment type="similarity">
    <text evidence="2">Belongs to the PduL family.</text>
</comment>
<dbReference type="RefSeq" id="WP_270878161.1">
    <property type="nucleotide sequence ID" value="NZ_JAQFVF010000018.1"/>
</dbReference>
<dbReference type="PANTHER" id="PTHR39453:SF1">
    <property type="entry name" value="PHOSPHATE PROPANOYLTRANSFERASE"/>
    <property type="match status" value="1"/>
</dbReference>
<evidence type="ECO:0000256" key="6">
    <source>
        <dbReference type="ARBA" id="ARBA00022723"/>
    </source>
</evidence>
<reference evidence="14" key="1">
    <citation type="journal article" date="2019" name="Int. J. Syst. Evol. Microbiol.">
        <title>The Global Catalogue of Microorganisms (GCM) 10K type strain sequencing project: providing services to taxonomists for standard genome sequencing and annotation.</title>
        <authorList>
            <consortium name="The Broad Institute Genomics Platform"/>
            <consortium name="The Broad Institute Genome Sequencing Center for Infectious Disease"/>
            <person name="Wu L."/>
            <person name="Ma J."/>
        </authorList>
    </citation>
    <scope>NUCLEOTIDE SEQUENCE [LARGE SCALE GENOMIC DNA]</scope>
    <source>
        <strain evidence="14">KACC 11904</strain>
    </source>
</reference>
<sequence>MAFITERDLRARSTGLAGRLPNPFPLREGDRLTPAAADFLRSRGIALKLHPAEAEAEADALSAVPAGNLPLQPIPVGVSGRHIHLSEGHVEELFGAGYRLSPLRELSQPGQFAAQETVTLVGPKGILPQVRILGPSRGATQVEIAQTDGYALGVHPPVRLSGQLAGTPGITIVGPLSAIRISEGVIIAKNHVHMSLQDAAAFQVVSGDRLMLQTMGERPVIFADVIVRVSERYVLDFHVDTDEGNAAGLRTGDTVMCIGKKEAIRGDRSWR</sequence>
<evidence type="ECO:0000313" key="14">
    <source>
        <dbReference type="Proteomes" id="UP001596044"/>
    </source>
</evidence>
<keyword evidence="7" id="KW-0862">Zinc</keyword>
<keyword evidence="6" id="KW-0479">Metal-binding</keyword>
<evidence type="ECO:0000313" key="13">
    <source>
        <dbReference type="EMBL" id="MFC5448489.1"/>
    </source>
</evidence>
<keyword evidence="8 13" id="KW-0012">Acyltransferase</keyword>
<dbReference type="GO" id="GO:0016746">
    <property type="term" value="F:acyltransferase activity"/>
    <property type="evidence" value="ECO:0007669"/>
    <property type="project" value="UniProtKB-KW"/>
</dbReference>
<protein>
    <recommendedName>
        <fullName evidence="4">Phosphate propanoyltransferase</fullName>
        <ecNumber evidence="3">2.3.1.222</ecNumber>
    </recommendedName>
    <alternativeName>
        <fullName evidence="10">Phosphate acyltransferase PduL</fullName>
    </alternativeName>
    <alternativeName>
        <fullName evidence="9">Phosphotransacylase PduL</fullName>
    </alternativeName>
    <alternativeName>
        <fullName evidence="11">Propanediol utilization protein PduL</fullName>
    </alternativeName>
</protein>
<dbReference type="Proteomes" id="UP001596044">
    <property type="component" value="Unassembled WGS sequence"/>
</dbReference>
<evidence type="ECO:0000256" key="1">
    <source>
        <dbReference type="ARBA" id="ARBA00001947"/>
    </source>
</evidence>
<evidence type="ECO:0000256" key="11">
    <source>
        <dbReference type="ARBA" id="ARBA00033077"/>
    </source>
</evidence>
<evidence type="ECO:0000256" key="4">
    <source>
        <dbReference type="ARBA" id="ARBA00020837"/>
    </source>
</evidence>
<dbReference type="InterPro" id="IPR008300">
    <property type="entry name" value="PTAC"/>
</dbReference>
<comment type="catalytic activity">
    <reaction evidence="12">
        <text>propanoyl-CoA + phosphate = propanoyl phosphate + CoA</text>
        <dbReference type="Rhea" id="RHEA:28046"/>
        <dbReference type="ChEBI" id="CHEBI:43474"/>
        <dbReference type="ChEBI" id="CHEBI:57287"/>
        <dbReference type="ChEBI" id="CHEBI:57392"/>
        <dbReference type="ChEBI" id="CHEBI:58933"/>
        <dbReference type="EC" id="2.3.1.222"/>
    </reaction>
</comment>
<gene>
    <name evidence="13" type="primary">pduL</name>
    <name evidence="13" type="ORF">ACFPOG_09460</name>
</gene>
<dbReference type="NCBIfam" id="NF011652">
    <property type="entry name" value="PRK15070.1"/>
    <property type="match status" value="1"/>
</dbReference>
<comment type="caution">
    <text evidence="13">The sequence shown here is derived from an EMBL/GenBank/DDBJ whole genome shotgun (WGS) entry which is preliminary data.</text>
</comment>
<evidence type="ECO:0000256" key="12">
    <source>
        <dbReference type="ARBA" id="ARBA00047589"/>
    </source>
</evidence>
<accession>A0ABW0K5J3</accession>
<dbReference type="Pfam" id="PF06130">
    <property type="entry name" value="PTAC"/>
    <property type="match status" value="1"/>
</dbReference>
<evidence type="ECO:0000256" key="10">
    <source>
        <dbReference type="ARBA" id="ARBA00030939"/>
    </source>
</evidence>
<keyword evidence="14" id="KW-1185">Reference proteome</keyword>
<evidence type="ECO:0000256" key="5">
    <source>
        <dbReference type="ARBA" id="ARBA00022679"/>
    </source>
</evidence>
<name>A0ABW0K5J3_9BACL</name>
<evidence type="ECO:0000256" key="2">
    <source>
        <dbReference type="ARBA" id="ARBA00007342"/>
    </source>
</evidence>
<dbReference type="EC" id="2.3.1.222" evidence="3"/>
<proteinExistence type="inferred from homology"/>
<evidence type="ECO:0000256" key="9">
    <source>
        <dbReference type="ARBA" id="ARBA00030044"/>
    </source>
</evidence>
<comment type="cofactor">
    <cofactor evidence="1">
        <name>Zn(2+)</name>
        <dbReference type="ChEBI" id="CHEBI:29105"/>
    </cofactor>
</comment>
<organism evidence="13 14">
    <name type="scientific">Paenibacillus aestuarii</name>
    <dbReference type="NCBI Taxonomy" id="516965"/>
    <lineage>
        <taxon>Bacteria</taxon>
        <taxon>Bacillati</taxon>
        <taxon>Bacillota</taxon>
        <taxon>Bacilli</taxon>
        <taxon>Bacillales</taxon>
        <taxon>Paenibacillaceae</taxon>
        <taxon>Paenibacillus</taxon>
    </lineage>
</organism>
<evidence type="ECO:0000256" key="7">
    <source>
        <dbReference type="ARBA" id="ARBA00022833"/>
    </source>
</evidence>
<evidence type="ECO:0000256" key="8">
    <source>
        <dbReference type="ARBA" id="ARBA00023315"/>
    </source>
</evidence>
<dbReference type="PANTHER" id="PTHR39453">
    <property type="entry name" value="PHOSPHATE PROPANOYLTRANSFERASE"/>
    <property type="match status" value="1"/>
</dbReference>
<keyword evidence="5 13" id="KW-0808">Transferase</keyword>
<dbReference type="EMBL" id="JBHSMJ010000009">
    <property type="protein sequence ID" value="MFC5448489.1"/>
    <property type="molecule type" value="Genomic_DNA"/>
</dbReference>
<evidence type="ECO:0000256" key="3">
    <source>
        <dbReference type="ARBA" id="ARBA00012206"/>
    </source>
</evidence>